<proteinExistence type="predicted"/>
<dbReference type="Proteomes" id="UP000790709">
    <property type="component" value="Unassembled WGS sequence"/>
</dbReference>
<protein>
    <submittedName>
        <fullName evidence="1">Tryptophan synthase beta subunit-like PLP-dependent enzyme</fullName>
    </submittedName>
</protein>
<accession>A0ACB8C059</accession>
<reference evidence="1" key="1">
    <citation type="journal article" date="2021" name="New Phytol.">
        <title>Evolutionary innovations through gain and loss of genes in the ectomycorrhizal Boletales.</title>
        <authorList>
            <person name="Wu G."/>
            <person name="Miyauchi S."/>
            <person name="Morin E."/>
            <person name="Kuo A."/>
            <person name="Drula E."/>
            <person name="Varga T."/>
            <person name="Kohler A."/>
            <person name="Feng B."/>
            <person name="Cao Y."/>
            <person name="Lipzen A."/>
            <person name="Daum C."/>
            <person name="Hundley H."/>
            <person name="Pangilinan J."/>
            <person name="Johnson J."/>
            <person name="Barry K."/>
            <person name="LaButti K."/>
            <person name="Ng V."/>
            <person name="Ahrendt S."/>
            <person name="Min B."/>
            <person name="Choi I.G."/>
            <person name="Park H."/>
            <person name="Plett J.M."/>
            <person name="Magnuson J."/>
            <person name="Spatafora J.W."/>
            <person name="Nagy L.G."/>
            <person name="Henrissat B."/>
            <person name="Grigoriev I.V."/>
            <person name="Yang Z.L."/>
            <person name="Xu J."/>
            <person name="Martin F.M."/>
        </authorList>
    </citation>
    <scope>NUCLEOTIDE SEQUENCE</scope>
    <source>
        <strain evidence="1">KUC20120723A-06</strain>
    </source>
</reference>
<sequence>MSSEGSCIAPLWVETPLIYSHYISDYLGCSAYLKLENIQTAQSFKYRGISYFIQNVKKKYGPSVRLLAASGGNAGFAAAVAARALDLDCTIYLPSIASEGVRQLLRKQGAKVIVAGDVYSETVLALKQALRDDPNAVLVPAYEDPELWEGHGSMIKEIMAQLGKKPDAIFCNVGGGGLLGGIMVGCQAVGWGDGECLTRAALVGLGMNQITLVPVVALETHGSNCFYHSISLNTNGFTAKPPTQPLEQPEGAPYDVKTDPEHNVAIAYMHKLTSRASSLGATSPAAGVVRKALDRSGGIRCVCISDEMAMWTAKAFGEDHKFLIELACAATLAAGYNRELFSHILAAGKPWETSPTASAVQQEKPKTVVFIVCGGIKVSFDDLGEHQELVQASAQLEDGWPITCNGVTFSVPK</sequence>
<name>A0ACB8C059_9AGAM</name>
<dbReference type="EMBL" id="MU266329">
    <property type="protein sequence ID" value="KAH7930875.1"/>
    <property type="molecule type" value="Genomic_DNA"/>
</dbReference>
<evidence type="ECO:0000313" key="2">
    <source>
        <dbReference type="Proteomes" id="UP000790709"/>
    </source>
</evidence>
<organism evidence="1 2">
    <name type="scientific">Leucogyrophana mollusca</name>
    <dbReference type="NCBI Taxonomy" id="85980"/>
    <lineage>
        <taxon>Eukaryota</taxon>
        <taxon>Fungi</taxon>
        <taxon>Dikarya</taxon>
        <taxon>Basidiomycota</taxon>
        <taxon>Agaricomycotina</taxon>
        <taxon>Agaricomycetes</taxon>
        <taxon>Agaricomycetidae</taxon>
        <taxon>Boletales</taxon>
        <taxon>Boletales incertae sedis</taxon>
        <taxon>Leucogyrophana</taxon>
    </lineage>
</organism>
<comment type="caution">
    <text evidence="1">The sequence shown here is derived from an EMBL/GenBank/DDBJ whole genome shotgun (WGS) entry which is preliminary data.</text>
</comment>
<gene>
    <name evidence="1" type="ORF">BV22DRAFT_1054196</name>
</gene>
<evidence type="ECO:0000313" key="1">
    <source>
        <dbReference type="EMBL" id="KAH7930875.1"/>
    </source>
</evidence>
<keyword evidence="2" id="KW-1185">Reference proteome</keyword>